<comment type="similarity">
    <text evidence="2">Belongs to the YkuD family.</text>
</comment>
<dbReference type="Gene3D" id="2.40.440.10">
    <property type="entry name" value="L,D-transpeptidase catalytic domain-like"/>
    <property type="match status" value="1"/>
</dbReference>
<gene>
    <name evidence="12" type="ordered locus">Tery_2123</name>
</gene>
<dbReference type="RefSeq" id="WP_011611728.1">
    <property type="nucleotide sequence ID" value="NC_008312.1"/>
</dbReference>
<dbReference type="EMBL" id="CP000393">
    <property type="protein sequence ID" value="ABG51358.1"/>
    <property type="molecule type" value="Genomic_DNA"/>
</dbReference>
<reference evidence="12" key="1">
    <citation type="submission" date="2006-06" db="EMBL/GenBank/DDBJ databases">
        <title>Complete sequence of Trichodesmium erythraeum IMS101.</title>
        <authorList>
            <consortium name="US DOE Joint Genome Institute"/>
            <person name="Copeland A."/>
            <person name="Lucas S."/>
            <person name="Lapidus A."/>
            <person name="Barry K."/>
            <person name="Detter J.C."/>
            <person name="Glavina del Rio T."/>
            <person name="Hammon N."/>
            <person name="Israni S."/>
            <person name="Dalin E."/>
            <person name="Tice H."/>
            <person name="Pitluck S."/>
            <person name="Kiss H."/>
            <person name="Munk A.C."/>
            <person name="Brettin T."/>
            <person name="Bruce D."/>
            <person name="Han C."/>
            <person name="Tapia R."/>
            <person name="Gilna P."/>
            <person name="Schmutz J."/>
            <person name="Larimer F."/>
            <person name="Land M."/>
            <person name="Hauser L."/>
            <person name="Kyrpides N."/>
            <person name="Kim E."/>
            <person name="Richardson P."/>
        </authorList>
    </citation>
    <scope>NUCLEOTIDE SEQUENCE [LARGE SCALE GENOMIC DNA]</scope>
    <source>
        <strain evidence="12">IMS101</strain>
    </source>
</reference>
<dbReference type="UniPathway" id="UPA00219"/>
<keyword evidence="10" id="KW-1133">Transmembrane helix</keyword>
<dbReference type="GO" id="GO:0008360">
    <property type="term" value="P:regulation of cell shape"/>
    <property type="evidence" value="ECO:0007669"/>
    <property type="project" value="UniProtKB-UniRule"/>
</dbReference>
<keyword evidence="7 9" id="KW-0573">Peptidoglycan synthesis</keyword>
<dbReference type="eggNOG" id="COG1376">
    <property type="taxonomic scope" value="Bacteria"/>
</dbReference>
<dbReference type="KEGG" id="ter:Tery_2123"/>
<feature type="transmembrane region" description="Helical" evidence="10">
    <location>
        <begin position="24"/>
        <end position="41"/>
    </location>
</feature>
<name>Q113G6_TRIEI</name>
<organism evidence="12">
    <name type="scientific">Trichodesmium erythraeum (strain IMS101)</name>
    <dbReference type="NCBI Taxonomy" id="203124"/>
    <lineage>
        <taxon>Bacteria</taxon>
        <taxon>Bacillati</taxon>
        <taxon>Cyanobacteriota</taxon>
        <taxon>Cyanophyceae</taxon>
        <taxon>Oscillatoriophycideae</taxon>
        <taxon>Oscillatoriales</taxon>
        <taxon>Microcoleaceae</taxon>
        <taxon>Trichodesmium</taxon>
    </lineage>
</organism>
<dbReference type="PANTHER" id="PTHR30582:SF24">
    <property type="entry name" value="L,D-TRANSPEPTIDASE ERFK_SRFK-RELATED"/>
    <property type="match status" value="1"/>
</dbReference>
<dbReference type="OrthoDB" id="9787225at2"/>
<keyword evidence="5" id="KW-0378">Hydrolase</keyword>
<evidence type="ECO:0000256" key="7">
    <source>
        <dbReference type="ARBA" id="ARBA00022984"/>
    </source>
</evidence>
<evidence type="ECO:0000256" key="4">
    <source>
        <dbReference type="ARBA" id="ARBA00022679"/>
    </source>
</evidence>
<dbReference type="Pfam" id="PF03734">
    <property type="entry name" value="YkuD"/>
    <property type="match status" value="1"/>
</dbReference>
<dbReference type="InterPro" id="IPR005490">
    <property type="entry name" value="LD_TPept_cat_dom"/>
</dbReference>
<evidence type="ECO:0000256" key="8">
    <source>
        <dbReference type="ARBA" id="ARBA00023316"/>
    </source>
</evidence>
<feature type="active site" description="Proton donor/acceptor" evidence="9">
    <location>
        <position position="178"/>
    </location>
</feature>
<evidence type="ECO:0000256" key="5">
    <source>
        <dbReference type="ARBA" id="ARBA00022801"/>
    </source>
</evidence>
<keyword evidence="6 9" id="KW-0133">Cell shape</keyword>
<evidence type="ECO:0000259" key="11">
    <source>
        <dbReference type="PROSITE" id="PS52029"/>
    </source>
</evidence>
<evidence type="ECO:0000313" key="12">
    <source>
        <dbReference type="EMBL" id="ABG51358.1"/>
    </source>
</evidence>
<dbReference type="GO" id="GO:0005576">
    <property type="term" value="C:extracellular region"/>
    <property type="evidence" value="ECO:0007669"/>
    <property type="project" value="TreeGrafter"/>
</dbReference>
<dbReference type="AlphaFoldDB" id="Q113G6"/>
<accession>Q113G6</accession>
<dbReference type="PROSITE" id="PS52029">
    <property type="entry name" value="LD_TPASE"/>
    <property type="match status" value="1"/>
</dbReference>
<sequence>MKKLVIKTLKCENIISTYIKFSNLYRLIFLSLGIVLVISWTQQQVYGYTPIKNKSVVDTNGKKLIAKTPKIKPKSITIKKALNKLYIKPNETISLVIKLSDRRVYVYKNDQLKTSYPIAIGKEGWETPTGTHKVIQKIPNPSWTHPFTGEIIPPGPENPLGERWIGFWTDGTNYIGFHGTPNEETVGQAASHGCVRMFNQDVLDLFEKVTIGTIVVVEP</sequence>
<evidence type="ECO:0000256" key="3">
    <source>
        <dbReference type="ARBA" id="ARBA00022676"/>
    </source>
</evidence>
<dbReference type="HOGENOM" id="CLU_042399_4_0_3"/>
<dbReference type="SUPFAM" id="SSF141523">
    <property type="entry name" value="L,D-transpeptidase catalytic domain-like"/>
    <property type="match status" value="1"/>
</dbReference>
<dbReference type="CDD" id="cd16913">
    <property type="entry name" value="YkuD_like"/>
    <property type="match status" value="1"/>
</dbReference>
<dbReference type="GO" id="GO:0016757">
    <property type="term" value="F:glycosyltransferase activity"/>
    <property type="evidence" value="ECO:0007669"/>
    <property type="project" value="UniProtKB-KW"/>
</dbReference>
<feature type="domain" description="L,D-TPase catalytic" evidence="11">
    <location>
        <begin position="93"/>
        <end position="218"/>
    </location>
</feature>
<evidence type="ECO:0000256" key="6">
    <source>
        <dbReference type="ARBA" id="ARBA00022960"/>
    </source>
</evidence>
<evidence type="ECO:0000256" key="10">
    <source>
        <dbReference type="SAM" id="Phobius"/>
    </source>
</evidence>
<dbReference type="PANTHER" id="PTHR30582">
    <property type="entry name" value="L,D-TRANSPEPTIDASE"/>
    <property type="match status" value="1"/>
</dbReference>
<keyword evidence="3" id="KW-0328">Glycosyltransferase</keyword>
<dbReference type="STRING" id="203124.Tery_2123"/>
<evidence type="ECO:0000256" key="1">
    <source>
        <dbReference type="ARBA" id="ARBA00004752"/>
    </source>
</evidence>
<keyword evidence="8 9" id="KW-0961">Cell wall biogenesis/degradation</keyword>
<comment type="pathway">
    <text evidence="1 9">Cell wall biogenesis; peptidoglycan biosynthesis.</text>
</comment>
<proteinExistence type="inferred from homology"/>
<evidence type="ECO:0000256" key="2">
    <source>
        <dbReference type="ARBA" id="ARBA00005992"/>
    </source>
</evidence>
<protein>
    <submittedName>
        <fullName evidence="12">ErfK/YbiS/YcfS/YnhG</fullName>
    </submittedName>
</protein>
<keyword evidence="10" id="KW-0812">Transmembrane</keyword>
<keyword evidence="4" id="KW-0808">Transferase</keyword>
<dbReference type="InterPro" id="IPR038063">
    <property type="entry name" value="Transpep_catalytic_dom"/>
</dbReference>
<dbReference type="InterPro" id="IPR050979">
    <property type="entry name" value="LD-transpeptidase"/>
</dbReference>
<dbReference type="GO" id="GO:0018104">
    <property type="term" value="P:peptidoglycan-protein cross-linking"/>
    <property type="evidence" value="ECO:0007669"/>
    <property type="project" value="TreeGrafter"/>
</dbReference>
<dbReference type="GO" id="GO:0071972">
    <property type="term" value="F:peptidoglycan L,D-transpeptidase activity"/>
    <property type="evidence" value="ECO:0007669"/>
    <property type="project" value="TreeGrafter"/>
</dbReference>
<feature type="active site" description="Nucleophile" evidence="9">
    <location>
        <position position="194"/>
    </location>
</feature>
<dbReference type="GO" id="GO:0071555">
    <property type="term" value="P:cell wall organization"/>
    <property type="evidence" value="ECO:0007669"/>
    <property type="project" value="UniProtKB-UniRule"/>
</dbReference>
<keyword evidence="10" id="KW-0472">Membrane</keyword>
<evidence type="ECO:0000256" key="9">
    <source>
        <dbReference type="PROSITE-ProRule" id="PRU01373"/>
    </source>
</evidence>